<organism evidence="2 3">
    <name type="scientific">Ricinus communis</name>
    <name type="common">Castor bean</name>
    <dbReference type="NCBI Taxonomy" id="3988"/>
    <lineage>
        <taxon>Eukaryota</taxon>
        <taxon>Viridiplantae</taxon>
        <taxon>Streptophyta</taxon>
        <taxon>Embryophyta</taxon>
        <taxon>Tracheophyta</taxon>
        <taxon>Spermatophyta</taxon>
        <taxon>Magnoliopsida</taxon>
        <taxon>eudicotyledons</taxon>
        <taxon>Gunneridae</taxon>
        <taxon>Pentapetalae</taxon>
        <taxon>rosids</taxon>
        <taxon>fabids</taxon>
        <taxon>Malpighiales</taxon>
        <taxon>Euphorbiaceae</taxon>
        <taxon>Acalyphoideae</taxon>
        <taxon>Acalypheae</taxon>
        <taxon>Ricinus</taxon>
    </lineage>
</organism>
<evidence type="ECO:0000256" key="1">
    <source>
        <dbReference type="SAM" id="MobiDB-lite"/>
    </source>
</evidence>
<name>B9S2C8_RICCO</name>
<sequence length="84" mass="9931">MITSNNNNKENRIAAREEELETEARQPVGCADDLNFHICYSRYLYTTYFKPDPEELRNQRRKRHASPDRAHTSENFDAWKGPTD</sequence>
<evidence type="ECO:0000313" key="3">
    <source>
        <dbReference type="Proteomes" id="UP000008311"/>
    </source>
</evidence>
<gene>
    <name evidence="2" type="ORF">RCOM_0698710</name>
</gene>
<dbReference type="EMBL" id="EQ973849">
    <property type="protein sequence ID" value="EEF42202.1"/>
    <property type="molecule type" value="Genomic_DNA"/>
</dbReference>
<accession>B9S2C8</accession>
<dbReference type="AlphaFoldDB" id="B9S2C8"/>
<reference evidence="3" key="1">
    <citation type="journal article" date="2010" name="Nat. Biotechnol.">
        <title>Draft genome sequence of the oilseed species Ricinus communis.</title>
        <authorList>
            <person name="Chan A.P."/>
            <person name="Crabtree J."/>
            <person name="Zhao Q."/>
            <person name="Lorenzi H."/>
            <person name="Orvis J."/>
            <person name="Puiu D."/>
            <person name="Melake-Berhan A."/>
            <person name="Jones K.M."/>
            <person name="Redman J."/>
            <person name="Chen G."/>
            <person name="Cahoon E.B."/>
            <person name="Gedil M."/>
            <person name="Stanke M."/>
            <person name="Haas B.J."/>
            <person name="Wortman J.R."/>
            <person name="Fraser-Liggett C.M."/>
            <person name="Ravel J."/>
            <person name="Rabinowicz P.D."/>
        </authorList>
    </citation>
    <scope>NUCLEOTIDE SEQUENCE [LARGE SCALE GENOMIC DNA]</scope>
    <source>
        <strain evidence="3">cv. Hale</strain>
    </source>
</reference>
<dbReference type="InParanoid" id="B9S2C8"/>
<evidence type="ECO:0000313" key="2">
    <source>
        <dbReference type="EMBL" id="EEF42202.1"/>
    </source>
</evidence>
<proteinExistence type="predicted"/>
<protein>
    <submittedName>
        <fullName evidence="2">Uncharacterized protein</fullName>
    </submittedName>
</protein>
<feature type="compositionally biased region" description="Basic and acidic residues" evidence="1">
    <location>
        <begin position="65"/>
        <end position="74"/>
    </location>
</feature>
<feature type="region of interest" description="Disordered" evidence="1">
    <location>
        <begin position="1"/>
        <end position="24"/>
    </location>
</feature>
<feature type="region of interest" description="Disordered" evidence="1">
    <location>
        <begin position="52"/>
        <end position="84"/>
    </location>
</feature>
<dbReference type="Proteomes" id="UP000008311">
    <property type="component" value="Unassembled WGS sequence"/>
</dbReference>
<keyword evidence="3" id="KW-1185">Reference proteome</keyword>